<dbReference type="RefSeq" id="WP_186853371.1">
    <property type="nucleotide sequence ID" value="NZ_JACOPO010000011.1"/>
</dbReference>
<accession>A0A8J6MDV2</accession>
<sequence>MAQTLLPGSVLAMTDQAADRLLRLDSGDAALLYLHFLRHGDLSHLTWSQQRLDTALDQLKKLGMAPEQPPVSAPPVPETPPPEYSLEDITAALKENTSTFPALCDEVERRLGKKLSANDLRSLYTLYDHLALPAEVVLMLVGWCTEEMERKYGPGRRPFLSQIKKEGFVWARQGIDTMERAEAHLQRLTHLRGREAQVLRLLDIPPHPLVSQERTYIAAWDDMGFDDEALRMAYEKTVLKKQSMDWGYMNGILRRWHQKGLHTAAAIQAGDRDPRPLRAGQPPQGALADQEKRTRENMERMRRMLDQMKKEG</sequence>
<comment type="similarity">
    <text evidence="1">Belongs to the DnaB/DnaD family.</text>
</comment>
<name>A0A8J6MDV2_9FIRM</name>
<feature type="region of interest" description="Disordered" evidence="2">
    <location>
        <begin position="271"/>
        <end position="312"/>
    </location>
</feature>
<protein>
    <submittedName>
        <fullName evidence="4">DnaD domain protein</fullName>
    </submittedName>
</protein>
<dbReference type="Gene3D" id="1.10.10.630">
    <property type="entry name" value="DnaD domain-like"/>
    <property type="match status" value="2"/>
</dbReference>
<dbReference type="EMBL" id="JACOPO010000011">
    <property type="protein sequence ID" value="MBC5723651.1"/>
    <property type="molecule type" value="Genomic_DNA"/>
</dbReference>
<dbReference type="InterPro" id="IPR034829">
    <property type="entry name" value="DnaD-like_sf"/>
</dbReference>
<dbReference type="Pfam" id="PF07261">
    <property type="entry name" value="DnaB_2"/>
    <property type="match status" value="1"/>
</dbReference>
<feature type="compositionally biased region" description="Basic and acidic residues" evidence="2">
    <location>
        <begin position="289"/>
        <end position="312"/>
    </location>
</feature>
<dbReference type="AlphaFoldDB" id="A0A8J6MDV2"/>
<comment type="caution">
    <text evidence="4">The sequence shown here is derived from an EMBL/GenBank/DDBJ whole genome shotgun (WGS) entry which is preliminary data.</text>
</comment>
<dbReference type="InterPro" id="IPR006343">
    <property type="entry name" value="DnaB/C_C"/>
</dbReference>
<proteinExistence type="inferred from homology"/>
<evidence type="ECO:0000313" key="5">
    <source>
        <dbReference type="Proteomes" id="UP000628736"/>
    </source>
</evidence>
<organism evidence="4 5">
    <name type="scientific">Flintibacter hominis</name>
    <dbReference type="NCBI Taxonomy" id="2763048"/>
    <lineage>
        <taxon>Bacteria</taxon>
        <taxon>Bacillati</taxon>
        <taxon>Bacillota</taxon>
        <taxon>Clostridia</taxon>
        <taxon>Eubacteriales</taxon>
        <taxon>Flintibacter</taxon>
    </lineage>
</organism>
<evidence type="ECO:0000256" key="1">
    <source>
        <dbReference type="ARBA" id="ARBA00093462"/>
    </source>
</evidence>
<evidence type="ECO:0000313" key="4">
    <source>
        <dbReference type="EMBL" id="MBC5723651.1"/>
    </source>
</evidence>
<feature type="domain" description="DnaB/C C-terminal" evidence="3">
    <location>
        <begin position="208"/>
        <end position="268"/>
    </location>
</feature>
<evidence type="ECO:0000256" key="2">
    <source>
        <dbReference type="SAM" id="MobiDB-lite"/>
    </source>
</evidence>
<gene>
    <name evidence="4" type="ORF">H8S11_12620</name>
</gene>
<dbReference type="Proteomes" id="UP000628736">
    <property type="component" value="Unassembled WGS sequence"/>
</dbReference>
<reference evidence="4" key="1">
    <citation type="submission" date="2020-08" db="EMBL/GenBank/DDBJ databases">
        <title>Genome public.</title>
        <authorList>
            <person name="Liu C."/>
            <person name="Sun Q."/>
        </authorList>
    </citation>
    <scope>NUCLEOTIDE SEQUENCE</scope>
    <source>
        <strain evidence="4">NSJ-23</strain>
    </source>
</reference>
<dbReference type="SUPFAM" id="SSF158499">
    <property type="entry name" value="DnaD domain-like"/>
    <property type="match status" value="1"/>
</dbReference>
<evidence type="ECO:0000259" key="3">
    <source>
        <dbReference type="Pfam" id="PF07261"/>
    </source>
</evidence>
<keyword evidence="5" id="KW-1185">Reference proteome</keyword>
<dbReference type="NCBIfam" id="TIGR01446">
    <property type="entry name" value="DnaD_dom"/>
    <property type="match status" value="1"/>
</dbReference>